<gene>
    <name evidence="8" type="ORF">EX895_005561</name>
</gene>
<keyword evidence="9" id="KW-1185">Reference proteome</keyword>
<dbReference type="GO" id="GO:0015123">
    <property type="term" value="F:acetate transmembrane transporter activity"/>
    <property type="evidence" value="ECO:0007669"/>
    <property type="project" value="TreeGrafter"/>
</dbReference>
<evidence type="ECO:0000256" key="1">
    <source>
        <dbReference type="ARBA" id="ARBA00004141"/>
    </source>
</evidence>
<dbReference type="KEGG" id="sgra:EX895_005561"/>
<feature type="transmembrane region" description="Helical" evidence="7">
    <location>
        <begin position="123"/>
        <end position="144"/>
    </location>
</feature>
<evidence type="ECO:0000256" key="2">
    <source>
        <dbReference type="ARBA" id="ARBA00005587"/>
    </source>
</evidence>
<evidence type="ECO:0000256" key="4">
    <source>
        <dbReference type="ARBA" id="ARBA00022989"/>
    </source>
</evidence>
<feature type="transmembrane region" description="Helical" evidence="7">
    <location>
        <begin position="67"/>
        <end position="88"/>
    </location>
</feature>
<keyword evidence="5 7" id="KW-0472">Membrane</keyword>
<dbReference type="PANTHER" id="PTHR31123:SF4">
    <property type="entry name" value="PROTEIN ALCS"/>
    <property type="match status" value="1"/>
</dbReference>
<evidence type="ECO:0008006" key="10">
    <source>
        <dbReference type="Google" id="ProtNLM"/>
    </source>
</evidence>
<evidence type="ECO:0000256" key="5">
    <source>
        <dbReference type="ARBA" id="ARBA00023136"/>
    </source>
</evidence>
<dbReference type="InterPro" id="IPR000791">
    <property type="entry name" value="Gpr1/Fun34/SatP-like"/>
</dbReference>
<feature type="region of interest" description="Disordered" evidence="6">
    <location>
        <begin position="1"/>
        <end position="30"/>
    </location>
</feature>
<dbReference type="GeneID" id="40728456"/>
<evidence type="ECO:0000256" key="7">
    <source>
        <dbReference type="SAM" id="Phobius"/>
    </source>
</evidence>
<dbReference type="Proteomes" id="UP000306050">
    <property type="component" value="Chromosome SGRAM_7"/>
</dbReference>
<comment type="similarity">
    <text evidence="2">Belongs to the acetate uptake transporter (AceTr) (TC 2.A.96) family.</text>
</comment>
<dbReference type="Pfam" id="PF01184">
    <property type="entry name" value="Gpr1_Fun34_YaaH"/>
    <property type="match status" value="1"/>
</dbReference>
<evidence type="ECO:0000313" key="8">
    <source>
        <dbReference type="EMBL" id="TKY85399.1"/>
    </source>
</evidence>
<evidence type="ECO:0000256" key="6">
    <source>
        <dbReference type="SAM" id="MobiDB-lite"/>
    </source>
</evidence>
<sequence>MATKEAEVASNEHPTYHPHGDGTNGGHDLGRQISVTLTPQQFEELYLQPSVKSRNQMNLIKTFGNPTAFGIVSFLLTLMPTSCCLMGWRGASSNSLLALVGAFYFMGGMAMIIASLLEWIVGSTFPFLVFGSFGTFWLTLAAYVDPRLEVQASLLKAEGGSAATYYVPFGYYLVFWSVYTYFLTFAAFRTNVVLVWILLFVALTFSTLGAAYLKFGEGALATGGNLVIAAGACGFTACMGGFYILLHLCLAATDFPFNIPLFDLAHLWGNKQ</sequence>
<feature type="transmembrane region" description="Helical" evidence="7">
    <location>
        <begin position="95"/>
        <end position="117"/>
    </location>
</feature>
<reference evidence="8 9" key="1">
    <citation type="submission" date="2019-05" db="EMBL/GenBank/DDBJ databases">
        <title>Sporisorium graminicola CBS 10092 draft sequencing and annotation.</title>
        <authorList>
            <person name="Solano-Gonzalez S."/>
            <person name="Caddick M.X."/>
            <person name="Darby A."/>
        </authorList>
    </citation>
    <scope>NUCLEOTIDE SEQUENCE [LARGE SCALE GENOMIC DNA]</scope>
    <source>
        <strain evidence="8 9">CBS 10092</strain>
    </source>
</reference>
<proteinExistence type="inferred from homology"/>
<keyword evidence="3 7" id="KW-0812">Transmembrane</keyword>
<comment type="caution">
    <text evidence="8">The sequence shown here is derived from an EMBL/GenBank/DDBJ whole genome shotgun (WGS) entry which is preliminary data.</text>
</comment>
<comment type="subcellular location">
    <subcellularLocation>
        <location evidence="1">Membrane</location>
        <topology evidence="1">Multi-pass membrane protein</topology>
    </subcellularLocation>
</comment>
<accession>A0A4V6ET74</accession>
<dbReference type="OrthoDB" id="3648309at2759"/>
<organism evidence="8 9">
    <name type="scientific">Sporisorium graminicola</name>
    <dbReference type="NCBI Taxonomy" id="280036"/>
    <lineage>
        <taxon>Eukaryota</taxon>
        <taxon>Fungi</taxon>
        <taxon>Dikarya</taxon>
        <taxon>Basidiomycota</taxon>
        <taxon>Ustilaginomycotina</taxon>
        <taxon>Ustilaginomycetes</taxon>
        <taxon>Ustilaginales</taxon>
        <taxon>Ustilaginaceae</taxon>
        <taxon>Sporisorium</taxon>
    </lineage>
</organism>
<name>A0A4V6ET74_9BASI</name>
<feature type="transmembrane region" description="Helical" evidence="7">
    <location>
        <begin position="225"/>
        <end position="246"/>
    </location>
</feature>
<feature type="transmembrane region" description="Helical" evidence="7">
    <location>
        <begin position="165"/>
        <end position="188"/>
    </location>
</feature>
<dbReference type="RefSeq" id="XP_029737384.1">
    <property type="nucleotide sequence ID" value="XM_029886153.1"/>
</dbReference>
<dbReference type="EMBL" id="SRRM01000020">
    <property type="protein sequence ID" value="TKY85399.1"/>
    <property type="molecule type" value="Genomic_DNA"/>
</dbReference>
<dbReference type="AlphaFoldDB" id="A0A4V6ET74"/>
<evidence type="ECO:0000313" key="9">
    <source>
        <dbReference type="Proteomes" id="UP000306050"/>
    </source>
</evidence>
<dbReference type="GO" id="GO:0005886">
    <property type="term" value="C:plasma membrane"/>
    <property type="evidence" value="ECO:0007669"/>
    <property type="project" value="TreeGrafter"/>
</dbReference>
<keyword evidence="4 7" id="KW-1133">Transmembrane helix</keyword>
<evidence type="ECO:0000256" key="3">
    <source>
        <dbReference type="ARBA" id="ARBA00022692"/>
    </source>
</evidence>
<protein>
    <recommendedName>
        <fullName evidence="10">GPR1/FUN34/YaaH-class plasma membrane protein</fullName>
    </recommendedName>
</protein>
<dbReference type="PANTHER" id="PTHR31123">
    <property type="entry name" value="ACCUMULATION OF DYADS PROTEIN 2-RELATED"/>
    <property type="match status" value="1"/>
</dbReference>
<dbReference type="InterPro" id="IPR051633">
    <property type="entry name" value="AceTr"/>
</dbReference>
<feature type="transmembrane region" description="Helical" evidence="7">
    <location>
        <begin position="194"/>
        <end position="213"/>
    </location>
</feature>